<reference evidence="2 3" key="1">
    <citation type="journal article" date="2012" name="J. Bacteriol.">
        <title>Complete genome sequences of Desulfosporosinus orientis DSM765T, Desulfosporosinus youngiae DSM17734T, Desulfosporosinus meridiei DSM13257T, and Desulfosporosinus acidiphilus DSM22704T.</title>
        <authorList>
            <person name="Pester M."/>
            <person name="Brambilla E."/>
            <person name="Alazard D."/>
            <person name="Rattei T."/>
            <person name="Weinmaier T."/>
            <person name="Han J."/>
            <person name="Lucas S."/>
            <person name="Lapidus A."/>
            <person name="Cheng J.F."/>
            <person name="Goodwin L."/>
            <person name="Pitluck S."/>
            <person name="Peters L."/>
            <person name="Ovchinnikova G."/>
            <person name="Teshima H."/>
            <person name="Detter J.C."/>
            <person name="Han C.S."/>
            <person name="Tapia R."/>
            <person name="Land M.L."/>
            <person name="Hauser L."/>
            <person name="Kyrpides N.C."/>
            <person name="Ivanova N.N."/>
            <person name="Pagani I."/>
            <person name="Huntmann M."/>
            <person name="Wei C.L."/>
            <person name="Davenport K.W."/>
            <person name="Daligault H."/>
            <person name="Chain P.S."/>
            <person name="Chen A."/>
            <person name="Mavromatis K."/>
            <person name="Markowitz V."/>
            <person name="Szeto E."/>
            <person name="Mikhailova N."/>
            <person name="Pati A."/>
            <person name="Wagner M."/>
            <person name="Woyke T."/>
            <person name="Ollivier B."/>
            <person name="Klenk H.P."/>
            <person name="Spring S."/>
            <person name="Loy A."/>
        </authorList>
    </citation>
    <scope>NUCLEOTIDE SEQUENCE [LARGE SCALE GENOMIC DNA]</scope>
    <source>
        <strain evidence="3">DSM 22704 / JCM 16185 / SJ4</strain>
    </source>
</reference>
<gene>
    <name evidence="2" type="ordered locus">Desaci_0328</name>
</gene>
<dbReference type="AlphaFoldDB" id="I4D0S6"/>
<dbReference type="HOGENOM" id="CLU_080089_0_0_9"/>
<keyword evidence="3" id="KW-1185">Reference proteome</keyword>
<dbReference type="eggNOG" id="ENOG5031PIN">
    <property type="taxonomic scope" value="Bacteria"/>
</dbReference>
<dbReference type="Proteomes" id="UP000002892">
    <property type="component" value="Chromosome"/>
</dbReference>
<protein>
    <submittedName>
        <fullName evidence="2">Uncharacterized protein</fullName>
    </submittedName>
</protein>
<evidence type="ECO:0000256" key="1">
    <source>
        <dbReference type="SAM" id="Phobius"/>
    </source>
</evidence>
<dbReference type="EMBL" id="CP003639">
    <property type="protein sequence ID" value="AFM39400.1"/>
    <property type="molecule type" value="Genomic_DNA"/>
</dbReference>
<accession>I4D0S6</accession>
<organism evidence="2 3">
    <name type="scientific">Desulfosporosinus acidiphilus (strain DSM 22704 / JCM 16185 / SJ4)</name>
    <dbReference type="NCBI Taxonomy" id="646529"/>
    <lineage>
        <taxon>Bacteria</taxon>
        <taxon>Bacillati</taxon>
        <taxon>Bacillota</taxon>
        <taxon>Clostridia</taxon>
        <taxon>Eubacteriales</taxon>
        <taxon>Desulfitobacteriaceae</taxon>
        <taxon>Desulfosporosinus</taxon>
    </lineage>
</organism>
<dbReference type="STRING" id="646529.Desaci_0328"/>
<feature type="transmembrane region" description="Helical" evidence="1">
    <location>
        <begin position="210"/>
        <end position="229"/>
    </location>
</feature>
<feature type="transmembrane region" description="Helical" evidence="1">
    <location>
        <begin position="110"/>
        <end position="132"/>
    </location>
</feature>
<evidence type="ECO:0000313" key="3">
    <source>
        <dbReference type="Proteomes" id="UP000002892"/>
    </source>
</evidence>
<keyword evidence="1" id="KW-0812">Transmembrane</keyword>
<dbReference type="RefSeq" id="WP_014825414.1">
    <property type="nucleotide sequence ID" value="NC_018068.1"/>
</dbReference>
<keyword evidence="1" id="KW-0472">Membrane</keyword>
<evidence type="ECO:0000313" key="2">
    <source>
        <dbReference type="EMBL" id="AFM39400.1"/>
    </source>
</evidence>
<dbReference type="KEGG" id="dai:Desaci_0328"/>
<dbReference type="OrthoDB" id="258743at2"/>
<feature type="transmembrane region" description="Helical" evidence="1">
    <location>
        <begin position="241"/>
        <end position="267"/>
    </location>
</feature>
<feature type="transmembrane region" description="Helical" evidence="1">
    <location>
        <begin position="180"/>
        <end position="198"/>
    </location>
</feature>
<sequence length="282" mass="31500">MEQLLLGALKTSLFELISLVGPLFVIGLILGFIERKSNMYFFKAFGYKGILATAWLGTPVHELGHAFMCLIFGHKITDIKLLTLNRSNGTLGYVSHSYNRKSIYQSVGNLFIGMAPLITGIGVLFLCLHFFLPKSFSVYELYLKTQVLSKPADLTSIREFFNSSALLFRTIFTLSNLLSLNFWIFLVIAICVSSHIALSWADIEGAAQGLIALFFVLFSLSTIGSLLNINTYGYITKITHYTAYIVTLSELALIFSFFSLAIGFIVYQIPRKTTQQNAPSMF</sequence>
<proteinExistence type="predicted"/>
<name>I4D0S6_DESAJ</name>
<feature type="transmembrane region" description="Helical" evidence="1">
    <location>
        <begin position="12"/>
        <end position="33"/>
    </location>
</feature>
<keyword evidence="1" id="KW-1133">Transmembrane helix</keyword>